<keyword evidence="5" id="KW-0648">Protein biosynthesis</keyword>
<dbReference type="InterPro" id="IPR002303">
    <property type="entry name" value="Valyl-tRNA_ligase"/>
</dbReference>
<evidence type="ECO:0000256" key="2">
    <source>
        <dbReference type="ARBA" id="ARBA00022598"/>
    </source>
</evidence>
<keyword evidence="3" id="KW-0547">Nucleotide-binding</keyword>
<evidence type="ECO:0000256" key="7">
    <source>
        <dbReference type="ARBA" id="ARBA00029936"/>
    </source>
</evidence>
<organism evidence="9 10">
    <name type="scientific">Coregonus suidteri</name>
    <dbReference type="NCBI Taxonomy" id="861788"/>
    <lineage>
        <taxon>Eukaryota</taxon>
        <taxon>Metazoa</taxon>
        <taxon>Chordata</taxon>
        <taxon>Craniata</taxon>
        <taxon>Vertebrata</taxon>
        <taxon>Euteleostomi</taxon>
        <taxon>Actinopterygii</taxon>
        <taxon>Neopterygii</taxon>
        <taxon>Teleostei</taxon>
        <taxon>Protacanthopterygii</taxon>
        <taxon>Salmoniformes</taxon>
        <taxon>Salmonidae</taxon>
        <taxon>Coregoninae</taxon>
        <taxon>Coregonus</taxon>
    </lineage>
</organism>
<name>A0AAN8MIX3_9TELE</name>
<evidence type="ECO:0000256" key="6">
    <source>
        <dbReference type="ARBA" id="ARBA00023146"/>
    </source>
</evidence>
<keyword evidence="10" id="KW-1185">Reference proteome</keyword>
<feature type="domain" description="Methionyl/Valyl/Leucyl/Isoleucyl-tRNA synthetase anticodon-binding" evidence="8">
    <location>
        <begin position="107"/>
        <end position="248"/>
    </location>
</feature>
<evidence type="ECO:0000256" key="4">
    <source>
        <dbReference type="ARBA" id="ARBA00022840"/>
    </source>
</evidence>
<dbReference type="EC" id="6.1.1.9" evidence="1"/>
<evidence type="ECO:0000256" key="1">
    <source>
        <dbReference type="ARBA" id="ARBA00013169"/>
    </source>
</evidence>
<dbReference type="PANTHER" id="PTHR11946">
    <property type="entry name" value="VALYL-TRNA SYNTHETASES"/>
    <property type="match status" value="1"/>
</dbReference>
<dbReference type="Proteomes" id="UP001356427">
    <property type="component" value="Unassembled WGS sequence"/>
</dbReference>
<dbReference type="GO" id="GO:0005829">
    <property type="term" value="C:cytosol"/>
    <property type="evidence" value="ECO:0007669"/>
    <property type="project" value="TreeGrafter"/>
</dbReference>
<evidence type="ECO:0000313" key="10">
    <source>
        <dbReference type="Proteomes" id="UP001356427"/>
    </source>
</evidence>
<dbReference type="Pfam" id="PF08264">
    <property type="entry name" value="Anticodon_1"/>
    <property type="match status" value="1"/>
</dbReference>
<dbReference type="GO" id="GO:0005524">
    <property type="term" value="F:ATP binding"/>
    <property type="evidence" value="ECO:0007669"/>
    <property type="project" value="UniProtKB-KW"/>
</dbReference>
<evidence type="ECO:0000256" key="3">
    <source>
        <dbReference type="ARBA" id="ARBA00022741"/>
    </source>
</evidence>
<evidence type="ECO:0000256" key="5">
    <source>
        <dbReference type="ARBA" id="ARBA00022917"/>
    </source>
</evidence>
<gene>
    <name evidence="9" type="ORF">J4Q44_G00035840</name>
</gene>
<dbReference type="GO" id="GO:0004832">
    <property type="term" value="F:valine-tRNA ligase activity"/>
    <property type="evidence" value="ECO:0007669"/>
    <property type="project" value="UniProtKB-EC"/>
</dbReference>
<dbReference type="InterPro" id="IPR037118">
    <property type="entry name" value="Val-tRNA_synth_C_sf"/>
</dbReference>
<dbReference type="Gene3D" id="1.10.287.380">
    <property type="entry name" value="Valyl-tRNA synthetase, C-terminal domain"/>
    <property type="match status" value="1"/>
</dbReference>
<dbReference type="EMBL" id="JAGTTL010000002">
    <property type="protein sequence ID" value="KAK6327938.1"/>
    <property type="molecule type" value="Genomic_DNA"/>
</dbReference>
<dbReference type="AlphaFoldDB" id="A0AAN8MIX3"/>
<dbReference type="InterPro" id="IPR009080">
    <property type="entry name" value="tRNAsynth_Ia_anticodon-bd"/>
</dbReference>
<keyword evidence="6" id="KW-0030">Aminoacyl-tRNA synthetase</keyword>
<keyword evidence="4" id="KW-0067">ATP-binding</keyword>
<dbReference type="InterPro" id="IPR033705">
    <property type="entry name" value="Anticodon_Ia_Val"/>
</dbReference>
<evidence type="ECO:0000313" key="9">
    <source>
        <dbReference type="EMBL" id="KAK6327938.1"/>
    </source>
</evidence>
<sequence length="393" mass="43672">MEAQRKDFPKGIPECGTDALRFALCSYKAQGEDISLSVSQVLSCRHFCNKMWQTVRFTLGVVEDRGAELGTLAQCVGNWCSRLYSTVLQCEGGFGEIRAPFCYCCPLHSFWLHSLCDIYLECIKPVLSQQDSGAGALGQIDTVHTGRGSQRESQMVRVVLYHCVSVSLALLSPFMPFLTEELWQRLHLLRGEGGDGAMASLCLQPYPQSAQLAHWHFPQEEADFTLVQEVVRVARSLRAQCGMTKEKPDMWAVCSPSQAQILLHFDPAVRTLGRITKLHLHCPQGAGSLSFPSAPPPPKGSAVGVVDHSCQLHLNIQGGVNVSKLSLQLSQRREKLLSKLEQSISRTRVPNYLEKVPERVRVETENKISALDQELRNIEEQLSALQGPPKHNN</sequence>
<dbReference type="CDD" id="cd07962">
    <property type="entry name" value="Anticodon_Ia_Val"/>
    <property type="match status" value="1"/>
</dbReference>
<accession>A0AAN8MIX3</accession>
<dbReference type="Gene3D" id="1.10.730.10">
    <property type="entry name" value="Isoleucyl-tRNA Synthetase, Domain 1"/>
    <property type="match status" value="1"/>
</dbReference>
<proteinExistence type="predicted"/>
<protein>
    <recommendedName>
        <fullName evidence="1">valine--tRNA ligase</fullName>
        <ecNumber evidence="1">6.1.1.9</ecNumber>
    </recommendedName>
    <alternativeName>
        <fullName evidence="7">Valyl-tRNA synthetase</fullName>
    </alternativeName>
</protein>
<dbReference type="InterPro" id="IPR013155">
    <property type="entry name" value="M/V/L/I-tRNA-synth_anticd-bd"/>
</dbReference>
<dbReference type="SUPFAM" id="SSF47323">
    <property type="entry name" value="Anticodon-binding domain of a subclass of class I aminoacyl-tRNA synthetases"/>
    <property type="match status" value="1"/>
</dbReference>
<evidence type="ECO:0000259" key="8">
    <source>
        <dbReference type="Pfam" id="PF08264"/>
    </source>
</evidence>
<dbReference type="PANTHER" id="PTHR11946:SF71">
    <property type="entry name" value="VALINE--TRNA LIGASE, MITOCHONDRIAL"/>
    <property type="match status" value="1"/>
</dbReference>
<reference evidence="9 10" key="1">
    <citation type="submission" date="2021-04" db="EMBL/GenBank/DDBJ databases">
        <authorList>
            <person name="De Guttry C."/>
            <person name="Zahm M."/>
            <person name="Klopp C."/>
            <person name="Cabau C."/>
            <person name="Louis A."/>
            <person name="Berthelot C."/>
            <person name="Parey E."/>
            <person name="Roest Crollius H."/>
            <person name="Montfort J."/>
            <person name="Robinson-Rechavi M."/>
            <person name="Bucao C."/>
            <person name="Bouchez O."/>
            <person name="Gislard M."/>
            <person name="Lluch J."/>
            <person name="Milhes M."/>
            <person name="Lampietro C."/>
            <person name="Lopez Roques C."/>
            <person name="Donnadieu C."/>
            <person name="Braasch I."/>
            <person name="Desvignes T."/>
            <person name="Postlethwait J."/>
            <person name="Bobe J."/>
            <person name="Wedekind C."/>
            <person name="Guiguen Y."/>
        </authorList>
    </citation>
    <scope>NUCLEOTIDE SEQUENCE [LARGE SCALE GENOMIC DNA]</scope>
    <source>
        <strain evidence="9">Cs_M1</strain>
        <tissue evidence="9">Blood</tissue>
    </source>
</reference>
<comment type="caution">
    <text evidence="9">The sequence shown here is derived from an EMBL/GenBank/DDBJ whole genome shotgun (WGS) entry which is preliminary data.</text>
</comment>
<dbReference type="GO" id="GO:0006438">
    <property type="term" value="P:valyl-tRNA aminoacylation"/>
    <property type="evidence" value="ECO:0007669"/>
    <property type="project" value="InterPro"/>
</dbReference>
<keyword evidence="2" id="KW-0436">Ligase</keyword>